<dbReference type="RefSeq" id="WP_034806370.1">
    <property type="nucleotide sequence ID" value="NZ_CP015880.1"/>
</dbReference>
<evidence type="ECO:0000313" key="2">
    <source>
        <dbReference type="Proteomes" id="UP001214094"/>
    </source>
</evidence>
<name>A0ABY8HE94_ENSAD</name>
<gene>
    <name evidence="1" type="ORF">P4B07_14795</name>
</gene>
<protein>
    <submittedName>
        <fullName evidence="1">Uncharacterized protein</fullName>
    </submittedName>
</protein>
<sequence>MARNIKFIAQAAAGQEAVARNIEHCSRLGLPLITQSGPVAHRLAVVGGSPWAKDYLDELRTWDGEIWGVNGAFGWCIDHGVDATFYTIDPAESLKDMAIRAKRAVLASCCHPEVFAAVDGPIEVFPLGELPNGSTSASTAPMGAAVRGHAHVTFFGCESSFETQIHGYDWASQDTSRAVVVCGGQEYLTTPQLIMQAEYIAEIARALPFFINVRGRGFLPALIEHGDYEVLKVSRAIMESLGNGNQQLH</sequence>
<reference evidence="1 2" key="1">
    <citation type="submission" date="2023-03" db="EMBL/GenBank/DDBJ databases">
        <title>Comparative genome and transcriptome analysis combination mining strategies for increasing vitamin B12 production of Ensifer adhaerens strain.</title>
        <authorList>
            <person name="Yongheng L."/>
        </authorList>
    </citation>
    <scope>NUCLEOTIDE SEQUENCE [LARGE SCALE GENOMIC DNA]</scope>
    <source>
        <strain evidence="1 2">Casida A-T305</strain>
    </source>
</reference>
<organism evidence="1 2">
    <name type="scientific">Ensifer adhaerens</name>
    <name type="common">Sinorhizobium morelense</name>
    <dbReference type="NCBI Taxonomy" id="106592"/>
    <lineage>
        <taxon>Bacteria</taxon>
        <taxon>Pseudomonadati</taxon>
        <taxon>Pseudomonadota</taxon>
        <taxon>Alphaproteobacteria</taxon>
        <taxon>Hyphomicrobiales</taxon>
        <taxon>Rhizobiaceae</taxon>
        <taxon>Sinorhizobium/Ensifer group</taxon>
        <taxon>Ensifer</taxon>
    </lineage>
</organism>
<dbReference type="GeneID" id="29518695"/>
<accession>A0ABY8HE94</accession>
<evidence type="ECO:0000313" key="1">
    <source>
        <dbReference type="EMBL" id="WFP89819.1"/>
    </source>
</evidence>
<keyword evidence="2" id="KW-1185">Reference proteome</keyword>
<dbReference type="Proteomes" id="UP001214094">
    <property type="component" value="Chromosome"/>
</dbReference>
<dbReference type="EMBL" id="CP121308">
    <property type="protein sequence ID" value="WFP89819.1"/>
    <property type="molecule type" value="Genomic_DNA"/>
</dbReference>
<proteinExistence type="predicted"/>